<dbReference type="SUPFAM" id="SSF53098">
    <property type="entry name" value="Ribonuclease H-like"/>
    <property type="match status" value="1"/>
</dbReference>
<gene>
    <name evidence="2" type="ORF">GX355_09770</name>
</gene>
<evidence type="ECO:0000259" key="1">
    <source>
        <dbReference type="PROSITE" id="PS50879"/>
    </source>
</evidence>
<dbReference type="PANTHER" id="PTHR47074:SF11">
    <property type="entry name" value="REVERSE TRANSCRIPTASE-LIKE PROTEIN"/>
    <property type="match status" value="1"/>
</dbReference>
<proteinExistence type="predicted"/>
<dbReference type="PROSITE" id="PS50879">
    <property type="entry name" value="RNASE_H_1"/>
    <property type="match status" value="1"/>
</dbReference>
<dbReference type="CDD" id="cd09279">
    <property type="entry name" value="RNase_HI_like"/>
    <property type="match status" value="1"/>
</dbReference>
<dbReference type="EMBL" id="JAAYSM010000347">
    <property type="protein sequence ID" value="NLJ19136.1"/>
    <property type="molecule type" value="Genomic_DNA"/>
</dbReference>
<dbReference type="Gene3D" id="3.30.420.10">
    <property type="entry name" value="Ribonuclease H-like superfamily/Ribonuclease H"/>
    <property type="match status" value="1"/>
</dbReference>
<dbReference type="InterPro" id="IPR002156">
    <property type="entry name" value="RNaseH_domain"/>
</dbReference>
<dbReference type="InterPro" id="IPR052929">
    <property type="entry name" value="RNase_H-like_EbsB-rel"/>
</dbReference>
<comment type="caution">
    <text evidence="2">The sequence shown here is derived from an EMBL/GenBank/DDBJ whole genome shotgun (WGS) entry which is preliminary data.</text>
</comment>
<accession>A0A7X8H126</accession>
<dbReference type="GO" id="GO:0003676">
    <property type="term" value="F:nucleic acid binding"/>
    <property type="evidence" value="ECO:0007669"/>
    <property type="project" value="InterPro"/>
</dbReference>
<dbReference type="InterPro" id="IPR012337">
    <property type="entry name" value="RNaseH-like_sf"/>
</dbReference>
<dbReference type="GO" id="GO:0004523">
    <property type="term" value="F:RNA-DNA hybrid ribonuclease activity"/>
    <property type="evidence" value="ECO:0007669"/>
    <property type="project" value="InterPro"/>
</dbReference>
<dbReference type="RefSeq" id="WP_276649463.1">
    <property type="nucleotide sequence ID" value="NZ_JAAYSM010000347.1"/>
</dbReference>
<dbReference type="AlphaFoldDB" id="A0A7X8H126"/>
<organism evidence="2 3">
    <name type="scientific">Globicatella sulfidifaciens</name>
    <dbReference type="NCBI Taxonomy" id="136093"/>
    <lineage>
        <taxon>Bacteria</taxon>
        <taxon>Bacillati</taxon>
        <taxon>Bacillota</taxon>
        <taxon>Bacilli</taxon>
        <taxon>Lactobacillales</taxon>
        <taxon>Aerococcaceae</taxon>
        <taxon>Globicatella</taxon>
    </lineage>
</organism>
<sequence length="137" mass="16267">MVKIYTDAAFDPNKKMATIVTLYHQSNQRFQFSEFVPHIEDNHQAEFKAMILCLEKLIQQQLQDQLCQIYSDSKIVISSIEKEYVKDERYQPYLNKILFLKKNFSLIFFNWIPEKQNLAADQLAKSVLHKHIKAIKE</sequence>
<evidence type="ECO:0000313" key="2">
    <source>
        <dbReference type="EMBL" id="NLJ19136.1"/>
    </source>
</evidence>
<dbReference type="InterPro" id="IPR036397">
    <property type="entry name" value="RNaseH_sf"/>
</dbReference>
<dbReference type="Proteomes" id="UP000541058">
    <property type="component" value="Unassembled WGS sequence"/>
</dbReference>
<protein>
    <submittedName>
        <fullName evidence="2">Ribonuclease HI family protein</fullName>
    </submittedName>
</protein>
<evidence type="ECO:0000313" key="3">
    <source>
        <dbReference type="Proteomes" id="UP000541058"/>
    </source>
</evidence>
<dbReference type="Pfam" id="PF13456">
    <property type="entry name" value="RVT_3"/>
    <property type="match status" value="1"/>
</dbReference>
<dbReference type="PANTHER" id="PTHR47074">
    <property type="entry name" value="BNAC02G40300D PROTEIN"/>
    <property type="match status" value="1"/>
</dbReference>
<feature type="domain" description="RNase H type-1" evidence="1">
    <location>
        <begin position="1"/>
        <end position="129"/>
    </location>
</feature>
<name>A0A7X8H126_9LACT</name>
<reference evidence="2 3" key="1">
    <citation type="journal article" date="2020" name="Biotechnol. Biofuels">
        <title>New insights from the biogas microbiome by comprehensive genome-resolved metagenomics of nearly 1600 species originating from multiple anaerobic digesters.</title>
        <authorList>
            <person name="Campanaro S."/>
            <person name="Treu L."/>
            <person name="Rodriguez-R L.M."/>
            <person name="Kovalovszki A."/>
            <person name="Ziels R.M."/>
            <person name="Maus I."/>
            <person name="Zhu X."/>
            <person name="Kougias P.G."/>
            <person name="Basile A."/>
            <person name="Luo G."/>
            <person name="Schluter A."/>
            <person name="Konstantinidis K.T."/>
            <person name="Angelidaki I."/>
        </authorList>
    </citation>
    <scope>NUCLEOTIDE SEQUENCE [LARGE SCALE GENOMIC DNA]</scope>
    <source>
        <strain evidence="2">AS23ysBPME_34</strain>
    </source>
</reference>